<sequence length="421" mass="47291">MHQATDSANRWAWLTEDYTPWANRYVYWLKTPLGVLIVLAAVALTMGLFVTPQGYVLLVTTLIIAGLGVVWPWIGLRGVTCELVFRTRRCREGEKAEVVVEIVNRWPIPVWGLSIENGFFVEDRDNDIDDAAVALARIPGWSRCEFVWPFQPQQRGIYPQSAPRIATAFPFGIWKATRAAKVEQTLTVWPRTYRLANFPLPQGKHRCTTSPSDRQTGHEGERIGVRPFRQGDSLRTIHWPLTARHGRFIVSERQGSAQAEARILIDTDPSAHHGIGPEGTFEWSLRMAASIGMELAQQHNRVVFDIGSQEVAMTGSQVSINKAMDWLAGVAPSTGKVEPRRMVDRSEWAIAIITDRSQGDWPTSRKIVLQCDNRGSTLPPQETKASGSVSRPWILIEDRGNVANQLSSQWTQRSQESWCGT</sequence>
<dbReference type="Pfam" id="PF01882">
    <property type="entry name" value="DUF58"/>
    <property type="match status" value="1"/>
</dbReference>
<organism evidence="3 4">
    <name type="scientific">Blastopirellula marina</name>
    <dbReference type="NCBI Taxonomy" id="124"/>
    <lineage>
        <taxon>Bacteria</taxon>
        <taxon>Pseudomonadati</taxon>
        <taxon>Planctomycetota</taxon>
        <taxon>Planctomycetia</taxon>
        <taxon>Pirellulales</taxon>
        <taxon>Pirellulaceae</taxon>
        <taxon>Blastopirellula</taxon>
    </lineage>
</organism>
<comment type="caution">
    <text evidence="3">The sequence shown here is derived from an EMBL/GenBank/DDBJ whole genome shotgun (WGS) entry which is preliminary data.</text>
</comment>
<dbReference type="AlphaFoldDB" id="A0A2S8G0S1"/>
<evidence type="ECO:0000313" key="4">
    <source>
        <dbReference type="Proteomes" id="UP000239388"/>
    </source>
</evidence>
<gene>
    <name evidence="3" type="ORF">C5Y98_08095</name>
</gene>
<evidence type="ECO:0000259" key="2">
    <source>
        <dbReference type="Pfam" id="PF01882"/>
    </source>
</evidence>
<keyword evidence="1" id="KW-0812">Transmembrane</keyword>
<feature type="domain" description="DUF58" evidence="2">
    <location>
        <begin position="225"/>
        <end position="304"/>
    </location>
</feature>
<evidence type="ECO:0000313" key="3">
    <source>
        <dbReference type="EMBL" id="PQO38037.1"/>
    </source>
</evidence>
<dbReference type="PANTHER" id="PTHR34351:SF1">
    <property type="entry name" value="SLR1927 PROTEIN"/>
    <property type="match status" value="1"/>
</dbReference>
<evidence type="ECO:0000256" key="1">
    <source>
        <dbReference type="SAM" id="Phobius"/>
    </source>
</evidence>
<keyword evidence="1" id="KW-0472">Membrane</keyword>
<dbReference type="PANTHER" id="PTHR34351">
    <property type="entry name" value="SLR1927 PROTEIN-RELATED"/>
    <property type="match status" value="1"/>
</dbReference>
<feature type="transmembrane region" description="Helical" evidence="1">
    <location>
        <begin position="25"/>
        <end position="48"/>
    </location>
</feature>
<keyword evidence="1" id="KW-1133">Transmembrane helix</keyword>
<protein>
    <recommendedName>
        <fullName evidence="2">DUF58 domain-containing protein</fullName>
    </recommendedName>
</protein>
<dbReference type="Proteomes" id="UP000239388">
    <property type="component" value="Unassembled WGS sequence"/>
</dbReference>
<feature type="transmembrane region" description="Helical" evidence="1">
    <location>
        <begin position="55"/>
        <end position="74"/>
    </location>
</feature>
<accession>A0A2S8G0S1</accession>
<dbReference type="EMBL" id="PUIB01000011">
    <property type="protein sequence ID" value="PQO38037.1"/>
    <property type="molecule type" value="Genomic_DNA"/>
</dbReference>
<proteinExistence type="predicted"/>
<name>A0A2S8G0S1_9BACT</name>
<dbReference type="RefSeq" id="WP_105353102.1">
    <property type="nucleotide sequence ID" value="NZ_PUIB01000011.1"/>
</dbReference>
<reference evidence="3 4" key="1">
    <citation type="submission" date="2018-02" db="EMBL/GenBank/DDBJ databases">
        <title>Comparative genomes isolates from brazilian mangrove.</title>
        <authorList>
            <person name="Araujo J.E."/>
            <person name="Taketani R.G."/>
            <person name="Silva M.C.P."/>
            <person name="Loureco M.V."/>
            <person name="Andreote F.D."/>
        </authorList>
    </citation>
    <scope>NUCLEOTIDE SEQUENCE [LARGE SCALE GENOMIC DNA]</scope>
    <source>
        <strain evidence="3 4">NAP PRIS-MGV</strain>
    </source>
</reference>
<dbReference type="InterPro" id="IPR002881">
    <property type="entry name" value="DUF58"/>
</dbReference>
<dbReference type="OrthoDB" id="261597at2"/>